<keyword evidence="3" id="KW-1185">Reference proteome</keyword>
<feature type="region of interest" description="Disordered" evidence="1">
    <location>
        <begin position="1"/>
        <end position="84"/>
    </location>
</feature>
<organism evidence="2 3">
    <name type="scientific">Noviherbaspirillum cavernae</name>
    <dbReference type="NCBI Taxonomy" id="2320862"/>
    <lineage>
        <taxon>Bacteria</taxon>
        <taxon>Pseudomonadati</taxon>
        <taxon>Pseudomonadota</taxon>
        <taxon>Betaproteobacteria</taxon>
        <taxon>Burkholderiales</taxon>
        <taxon>Oxalobacteraceae</taxon>
        <taxon>Noviherbaspirillum</taxon>
    </lineage>
</organism>
<reference evidence="2 3" key="1">
    <citation type="submission" date="2018-09" db="EMBL/GenBank/DDBJ databases">
        <authorList>
            <person name="Zhu H."/>
        </authorList>
    </citation>
    <scope>NUCLEOTIDE SEQUENCE [LARGE SCALE GENOMIC DNA]</scope>
    <source>
        <strain evidence="2 3">K2R10-39</strain>
    </source>
</reference>
<sequence>MSSKSFGDHKKTPGALPGKGAGKKPARPTPPDWPASPPAPTGPLADAVAQGGTSQGAPAENHASGRTATPQNLHIPGSGDRMHHLSMAHSHAKTVFQLPQLAAKKHVEGVKATSRADCARRRGNKFCDPAHPSGCGGRFCGQQARTSLDAI</sequence>
<dbReference type="OrthoDB" id="8724798at2"/>
<comment type="caution">
    <text evidence="2">The sequence shown here is derived from an EMBL/GenBank/DDBJ whole genome shotgun (WGS) entry which is preliminary data.</text>
</comment>
<dbReference type="AlphaFoldDB" id="A0A418X514"/>
<proteinExistence type="predicted"/>
<name>A0A418X514_9BURK</name>
<accession>A0A418X514</accession>
<dbReference type="RefSeq" id="WP_119740966.1">
    <property type="nucleotide sequence ID" value="NZ_QYUN01000002.1"/>
</dbReference>
<evidence type="ECO:0000313" key="2">
    <source>
        <dbReference type="EMBL" id="RJG07481.1"/>
    </source>
</evidence>
<feature type="compositionally biased region" description="Pro residues" evidence="1">
    <location>
        <begin position="27"/>
        <end position="41"/>
    </location>
</feature>
<evidence type="ECO:0000256" key="1">
    <source>
        <dbReference type="SAM" id="MobiDB-lite"/>
    </source>
</evidence>
<dbReference type="EMBL" id="QYUN01000002">
    <property type="protein sequence ID" value="RJG07481.1"/>
    <property type="molecule type" value="Genomic_DNA"/>
</dbReference>
<protein>
    <submittedName>
        <fullName evidence="2">Uncharacterized protein</fullName>
    </submittedName>
</protein>
<evidence type="ECO:0000313" key="3">
    <source>
        <dbReference type="Proteomes" id="UP000285190"/>
    </source>
</evidence>
<gene>
    <name evidence="2" type="ORF">D3870_17090</name>
</gene>
<dbReference type="Proteomes" id="UP000285190">
    <property type="component" value="Unassembled WGS sequence"/>
</dbReference>
<feature type="compositionally biased region" description="Basic and acidic residues" evidence="1">
    <location>
        <begin position="1"/>
        <end position="11"/>
    </location>
</feature>